<accession>A0ABW3E1Q7</accession>
<keyword evidence="1" id="KW-1133">Transmembrane helix</keyword>
<organism evidence="2 3">
    <name type="scientific">Streptosporangium algeriense</name>
    <dbReference type="NCBI Taxonomy" id="1682748"/>
    <lineage>
        <taxon>Bacteria</taxon>
        <taxon>Bacillati</taxon>
        <taxon>Actinomycetota</taxon>
        <taxon>Actinomycetes</taxon>
        <taxon>Streptosporangiales</taxon>
        <taxon>Streptosporangiaceae</taxon>
        <taxon>Streptosporangium</taxon>
    </lineage>
</organism>
<proteinExistence type="predicted"/>
<evidence type="ECO:0000313" key="3">
    <source>
        <dbReference type="Proteomes" id="UP001597024"/>
    </source>
</evidence>
<reference evidence="3" key="1">
    <citation type="journal article" date="2019" name="Int. J. Syst. Evol. Microbiol.">
        <title>The Global Catalogue of Microorganisms (GCM) 10K type strain sequencing project: providing services to taxonomists for standard genome sequencing and annotation.</title>
        <authorList>
            <consortium name="The Broad Institute Genomics Platform"/>
            <consortium name="The Broad Institute Genome Sequencing Center for Infectious Disease"/>
            <person name="Wu L."/>
            <person name="Ma J."/>
        </authorList>
    </citation>
    <scope>NUCLEOTIDE SEQUENCE [LARGE SCALE GENOMIC DNA]</scope>
    <source>
        <strain evidence="3">CCUG 62974</strain>
    </source>
</reference>
<keyword evidence="3" id="KW-1185">Reference proteome</keyword>
<keyword evidence="1" id="KW-0472">Membrane</keyword>
<keyword evidence="1" id="KW-0812">Transmembrane</keyword>
<evidence type="ECO:0000313" key="2">
    <source>
        <dbReference type="EMBL" id="MFD0889201.1"/>
    </source>
</evidence>
<evidence type="ECO:0008006" key="4">
    <source>
        <dbReference type="Google" id="ProtNLM"/>
    </source>
</evidence>
<evidence type="ECO:0000256" key="1">
    <source>
        <dbReference type="SAM" id="Phobius"/>
    </source>
</evidence>
<feature type="transmembrane region" description="Helical" evidence="1">
    <location>
        <begin position="60"/>
        <end position="80"/>
    </location>
</feature>
<gene>
    <name evidence="2" type="ORF">ACFQ08_32100</name>
</gene>
<dbReference type="EMBL" id="JBHTHX010001705">
    <property type="protein sequence ID" value="MFD0889201.1"/>
    <property type="molecule type" value="Genomic_DNA"/>
</dbReference>
<feature type="transmembrane region" description="Helical" evidence="1">
    <location>
        <begin position="12"/>
        <end position="40"/>
    </location>
</feature>
<comment type="caution">
    <text evidence="2">The sequence shown here is derived from an EMBL/GenBank/DDBJ whole genome shotgun (WGS) entry which is preliminary data.</text>
</comment>
<dbReference type="Proteomes" id="UP001597024">
    <property type="component" value="Unassembled WGS sequence"/>
</dbReference>
<sequence>IERLTRRPRLWAVIVTVNLGAMTIFLWHQAVPTVAVLAALRFGSGEVPGLLGLPDGLSWLLSRLAWIAVFTPVLCLVAAVRPAPAVRLGKR</sequence>
<protein>
    <recommendedName>
        <fullName evidence="4">Acyltransferase</fullName>
    </recommendedName>
</protein>
<feature type="non-terminal residue" evidence="2">
    <location>
        <position position="1"/>
    </location>
</feature>
<name>A0ABW3E1Q7_9ACTN</name>